<evidence type="ECO:0000313" key="5">
    <source>
        <dbReference type="Proteomes" id="UP000319828"/>
    </source>
</evidence>
<dbReference type="EMBL" id="VMKJ01000009">
    <property type="protein sequence ID" value="TVO37591.1"/>
    <property type="molecule type" value="Genomic_DNA"/>
</dbReference>
<comment type="similarity">
    <text evidence="1">Belongs to the transglycosylase Slt family.</text>
</comment>
<dbReference type="PROSITE" id="PS51782">
    <property type="entry name" value="LYSM"/>
    <property type="match status" value="3"/>
</dbReference>
<dbReference type="Proteomes" id="UP000319828">
    <property type="component" value="Unassembled WGS sequence"/>
</dbReference>
<comment type="caution">
    <text evidence="4">The sequence shown here is derived from an EMBL/GenBank/DDBJ whole genome shotgun (WGS) entry which is preliminary data.</text>
</comment>
<dbReference type="Pfam" id="PF01464">
    <property type="entry name" value="SLT"/>
    <property type="match status" value="1"/>
</dbReference>
<dbReference type="GO" id="GO:0016020">
    <property type="term" value="C:membrane"/>
    <property type="evidence" value="ECO:0007669"/>
    <property type="project" value="InterPro"/>
</dbReference>
<dbReference type="AlphaFoldDB" id="A0A557PAC5"/>
<feature type="domain" description="LysM" evidence="3">
    <location>
        <begin position="406"/>
        <end position="450"/>
    </location>
</feature>
<dbReference type="PROSITE" id="PS00922">
    <property type="entry name" value="TRANSGLYCOSYLASE"/>
    <property type="match status" value="1"/>
</dbReference>
<dbReference type="InterPro" id="IPR008258">
    <property type="entry name" value="Transglycosylase_SLT_dom_1"/>
</dbReference>
<dbReference type="PANTHER" id="PTHR33734">
    <property type="entry name" value="LYSM DOMAIN-CONTAINING GPI-ANCHORED PROTEIN 2"/>
    <property type="match status" value="1"/>
</dbReference>
<name>A0A557PAC5_9VIBR</name>
<dbReference type="SUPFAM" id="SSF53955">
    <property type="entry name" value="Lysozyme-like"/>
    <property type="match status" value="1"/>
</dbReference>
<dbReference type="OrthoDB" id="9815002at2"/>
<evidence type="ECO:0000256" key="1">
    <source>
        <dbReference type="ARBA" id="ARBA00007734"/>
    </source>
</evidence>
<gene>
    <name evidence="4" type="ORF">FOF44_06465</name>
</gene>
<dbReference type="PROSITE" id="PS51257">
    <property type="entry name" value="PROKAR_LIPOPROTEIN"/>
    <property type="match status" value="1"/>
</dbReference>
<dbReference type="InterPro" id="IPR000189">
    <property type="entry name" value="Transglyc_AS"/>
</dbReference>
<dbReference type="PANTHER" id="PTHR33734:SF22">
    <property type="entry name" value="MEMBRANE-BOUND LYTIC MUREIN TRANSGLYCOSYLASE D"/>
    <property type="match status" value="1"/>
</dbReference>
<feature type="domain" description="LysM" evidence="3">
    <location>
        <begin position="332"/>
        <end position="375"/>
    </location>
</feature>
<dbReference type="InterPro" id="IPR036779">
    <property type="entry name" value="LysM_dom_sf"/>
</dbReference>
<organism evidence="4 5">
    <name type="scientific">Vibrio algivorus</name>
    <dbReference type="NCBI Taxonomy" id="1667024"/>
    <lineage>
        <taxon>Bacteria</taxon>
        <taxon>Pseudomonadati</taxon>
        <taxon>Pseudomonadota</taxon>
        <taxon>Gammaproteobacteria</taxon>
        <taxon>Vibrionales</taxon>
        <taxon>Vibrionaceae</taxon>
        <taxon>Vibrio</taxon>
    </lineage>
</organism>
<reference evidence="4 5" key="1">
    <citation type="submission" date="2019-07" db="EMBL/GenBank/DDBJ databases">
        <title>The draft genome sequence of Vibrio algivorus M1486.</title>
        <authorList>
            <person name="Meng X."/>
        </authorList>
    </citation>
    <scope>NUCLEOTIDE SEQUENCE [LARGE SCALE GENOMIC DNA]</scope>
    <source>
        <strain evidence="4 5">M1486</strain>
    </source>
</reference>
<feature type="region of interest" description="Disordered" evidence="2">
    <location>
        <begin position="20"/>
        <end position="55"/>
    </location>
</feature>
<protein>
    <submittedName>
        <fullName evidence="4">LysM peptidoglycan-binding domain-containing protein</fullName>
    </submittedName>
</protein>
<dbReference type="SMART" id="SM00257">
    <property type="entry name" value="LysM"/>
    <property type="match status" value="3"/>
</dbReference>
<dbReference type="InterPro" id="IPR023346">
    <property type="entry name" value="Lysozyme-like_dom_sf"/>
</dbReference>
<evidence type="ECO:0000259" key="3">
    <source>
        <dbReference type="PROSITE" id="PS51782"/>
    </source>
</evidence>
<accession>A0A557PAC5</accession>
<dbReference type="Pfam" id="PF01476">
    <property type="entry name" value="LysM"/>
    <property type="match status" value="3"/>
</dbReference>
<sequence>MNSKYIWATALLLVGCQSVPTSTDQQTDEPEKASQTVMVEPSTSEKKQPPKQLTPQEQQNLWKRISMQFKLPITDDPSIEYYRKWYLDHPEHLKTVSKRAEPFLYLITTKIEDRGLPLELALLPVVESAFDPFAYSYGSAAGLWQFVPVTADRFGLERNYWYDGRRDVNAATDAALEYMTYLGNRFDGDWEHAIAAYNSGGGRVSSAIRKNKKLGKPTDFFSLNLPKETRGYVPKLLALADILSNQKEYGVDLPVIANKPVLAQVDPKEQLDLAIAAQYAGMSVKELQSYNPGYNQWATSPTGPYTFLIPLEKAARFNEQAEKNRGKGIKFTRYKVKSGDSLSVIAKNNQTTTKAIQTANNMNDANIRVGQYLMVPHSTQNNKQYSLSATNRLAKIQSTSRGQLKSEYAVKSGDSFWTIAKQNNVSVQSLAKWNGMAPKDPLRVGQKLVIWKENKTGAIMRTVYYNVRSGDTVGSIAQRFKVNTAQVLAWNGLSEKDYLKPGQKLKLYVDVTKVS</sequence>
<proteinExistence type="inferred from homology"/>
<dbReference type="RefSeq" id="WP_144387813.1">
    <property type="nucleotide sequence ID" value="NZ_CANNCB010000003.1"/>
</dbReference>
<evidence type="ECO:0000256" key="2">
    <source>
        <dbReference type="SAM" id="MobiDB-lite"/>
    </source>
</evidence>
<dbReference type="CDD" id="cd16894">
    <property type="entry name" value="MltD-like"/>
    <property type="match status" value="1"/>
</dbReference>
<dbReference type="GO" id="GO:0008932">
    <property type="term" value="F:lytic endotransglycosylase activity"/>
    <property type="evidence" value="ECO:0007669"/>
    <property type="project" value="TreeGrafter"/>
</dbReference>
<feature type="domain" description="LysM" evidence="3">
    <location>
        <begin position="463"/>
        <end position="507"/>
    </location>
</feature>
<dbReference type="InterPro" id="IPR018392">
    <property type="entry name" value="LysM"/>
</dbReference>
<dbReference type="Gene3D" id="3.10.350.10">
    <property type="entry name" value="LysM domain"/>
    <property type="match status" value="3"/>
</dbReference>
<evidence type="ECO:0000313" key="4">
    <source>
        <dbReference type="EMBL" id="TVO37591.1"/>
    </source>
</evidence>
<dbReference type="GO" id="GO:0000270">
    <property type="term" value="P:peptidoglycan metabolic process"/>
    <property type="evidence" value="ECO:0007669"/>
    <property type="project" value="InterPro"/>
</dbReference>
<dbReference type="CDD" id="cd00118">
    <property type="entry name" value="LysM"/>
    <property type="match status" value="3"/>
</dbReference>
<dbReference type="SUPFAM" id="SSF54106">
    <property type="entry name" value="LysM domain"/>
    <property type="match status" value="3"/>
</dbReference>
<dbReference type="Gene3D" id="1.10.530.10">
    <property type="match status" value="1"/>
</dbReference>